<evidence type="ECO:0000256" key="1">
    <source>
        <dbReference type="ARBA" id="ARBA00010641"/>
    </source>
</evidence>
<proteinExistence type="inferred from homology"/>
<keyword evidence="7" id="KW-1185">Reference proteome</keyword>
<protein>
    <submittedName>
        <fullName evidence="6">Sigma-70 family RNA polymerase sigma factor</fullName>
    </submittedName>
</protein>
<gene>
    <name evidence="6" type="ORF">H8S64_08900</name>
</gene>
<name>A0ABR7CZX4_9BACT</name>
<comment type="caution">
    <text evidence="6">The sequence shown here is derived from an EMBL/GenBank/DDBJ whole genome shotgun (WGS) entry which is preliminary data.</text>
</comment>
<dbReference type="RefSeq" id="WP_186975778.1">
    <property type="nucleotide sequence ID" value="NZ_JACOOH010000003.1"/>
</dbReference>
<dbReference type="SUPFAM" id="SSF88946">
    <property type="entry name" value="Sigma2 domain of RNA polymerase sigma factors"/>
    <property type="match status" value="1"/>
</dbReference>
<accession>A0ABR7CZX4</accession>
<dbReference type="InterPro" id="IPR014284">
    <property type="entry name" value="RNA_pol_sigma-70_dom"/>
</dbReference>
<dbReference type="SMART" id="SM00421">
    <property type="entry name" value="HTH_LUXR"/>
    <property type="match status" value="1"/>
</dbReference>
<comment type="similarity">
    <text evidence="1">Belongs to the sigma-70 factor family. ECF subfamily.</text>
</comment>
<dbReference type="InterPro" id="IPR039425">
    <property type="entry name" value="RNA_pol_sigma-70-like"/>
</dbReference>
<keyword evidence="2" id="KW-0805">Transcription regulation</keyword>
<dbReference type="InterPro" id="IPR013249">
    <property type="entry name" value="RNA_pol_sigma70_r4_t2"/>
</dbReference>
<dbReference type="InterPro" id="IPR036388">
    <property type="entry name" value="WH-like_DNA-bd_sf"/>
</dbReference>
<evidence type="ECO:0000256" key="4">
    <source>
        <dbReference type="ARBA" id="ARBA00023163"/>
    </source>
</evidence>
<dbReference type="InterPro" id="IPR013324">
    <property type="entry name" value="RNA_pol_sigma_r3/r4-like"/>
</dbReference>
<evidence type="ECO:0000256" key="2">
    <source>
        <dbReference type="ARBA" id="ARBA00023015"/>
    </source>
</evidence>
<keyword evidence="4" id="KW-0804">Transcription</keyword>
<dbReference type="PANTHER" id="PTHR43133">
    <property type="entry name" value="RNA POLYMERASE ECF-TYPE SIGMA FACTO"/>
    <property type="match status" value="1"/>
</dbReference>
<evidence type="ECO:0000259" key="5">
    <source>
        <dbReference type="PROSITE" id="PS50043"/>
    </source>
</evidence>
<dbReference type="PANTHER" id="PTHR43133:SF46">
    <property type="entry name" value="RNA POLYMERASE SIGMA-70 FACTOR ECF SUBFAMILY"/>
    <property type="match status" value="1"/>
</dbReference>
<dbReference type="Pfam" id="PF04542">
    <property type="entry name" value="Sigma70_r2"/>
    <property type="match status" value="1"/>
</dbReference>
<dbReference type="Pfam" id="PF08281">
    <property type="entry name" value="Sigma70_r4_2"/>
    <property type="match status" value="1"/>
</dbReference>
<dbReference type="Proteomes" id="UP000646484">
    <property type="component" value="Unassembled WGS sequence"/>
</dbReference>
<dbReference type="Gene3D" id="1.10.1740.10">
    <property type="match status" value="1"/>
</dbReference>
<evidence type="ECO:0000256" key="3">
    <source>
        <dbReference type="ARBA" id="ARBA00023082"/>
    </source>
</evidence>
<evidence type="ECO:0000313" key="7">
    <source>
        <dbReference type="Proteomes" id="UP000646484"/>
    </source>
</evidence>
<dbReference type="InterPro" id="IPR007627">
    <property type="entry name" value="RNA_pol_sigma70_r2"/>
</dbReference>
<dbReference type="PROSITE" id="PS50043">
    <property type="entry name" value="HTH_LUXR_2"/>
    <property type="match status" value="1"/>
</dbReference>
<dbReference type="InterPro" id="IPR000792">
    <property type="entry name" value="Tscrpt_reg_LuxR_C"/>
</dbReference>
<dbReference type="PRINTS" id="PR00038">
    <property type="entry name" value="HTHLUXR"/>
</dbReference>
<dbReference type="NCBIfam" id="TIGR02937">
    <property type="entry name" value="sigma70-ECF"/>
    <property type="match status" value="1"/>
</dbReference>
<feature type="domain" description="HTH luxR-type" evidence="5">
    <location>
        <begin position="99"/>
        <end position="156"/>
    </location>
</feature>
<keyword evidence="3" id="KW-0731">Sigma factor</keyword>
<dbReference type="SUPFAM" id="SSF88659">
    <property type="entry name" value="Sigma3 and sigma4 domains of RNA polymerase sigma factors"/>
    <property type="match status" value="1"/>
</dbReference>
<organism evidence="6 7">
    <name type="scientific">Butyricimonas hominis</name>
    <dbReference type="NCBI Taxonomy" id="2763032"/>
    <lineage>
        <taxon>Bacteria</taxon>
        <taxon>Pseudomonadati</taxon>
        <taxon>Bacteroidota</taxon>
        <taxon>Bacteroidia</taxon>
        <taxon>Bacteroidales</taxon>
        <taxon>Odoribacteraceae</taxon>
        <taxon>Butyricimonas</taxon>
    </lineage>
</organism>
<dbReference type="EMBL" id="JACOOH010000003">
    <property type="protein sequence ID" value="MBC5621215.1"/>
    <property type="molecule type" value="Genomic_DNA"/>
</dbReference>
<dbReference type="Gene3D" id="1.10.10.10">
    <property type="entry name" value="Winged helix-like DNA-binding domain superfamily/Winged helix DNA-binding domain"/>
    <property type="match status" value="1"/>
</dbReference>
<evidence type="ECO:0000313" key="6">
    <source>
        <dbReference type="EMBL" id="MBC5621215.1"/>
    </source>
</evidence>
<sequence length="156" mass="18636">MTEDRDKIIARLYCKLKPELRVYAARYCPEEAEDIVHQAFVNGYDRIMAERNEAEQRSYLYSTVKNLCLNFLRNVRPVYTETPPELMTEFAVIDTHDYMYELIARLPKKERRILELALQGYSTKEIAEQIDMEYNTVRHYKKEAYAKIRQALKNEI</sequence>
<reference evidence="6 7" key="1">
    <citation type="submission" date="2020-08" db="EMBL/GenBank/DDBJ databases">
        <title>Genome public.</title>
        <authorList>
            <person name="Liu C."/>
            <person name="Sun Q."/>
        </authorList>
    </citation>
    <scope>NUCLEOTIDE SEQUENCE [LARGE SCALE GENOMIC DNA]</scope>
    <source>
        <strain evidence="6 7">NSJ-56</strain>
    </source>
</reference>
<dbReference type="InterPro" id="IPR013325">
    <property type="entry name" value="RNA_pol_sigma_r2"/>
</dbReference>